<accession>A0A5B0VUZ0</accession>
<gene>
    <name evidence="2" type="ORF">FP026_22445</name>
</gene>
<proteinExistence type="predicted"/>
<dbReference type="OrthoDB" id="8304543at2"/>
<organism evidence="2 3">
    <name type="scientific">Rhizobium tropici</name>
    <dbReference type="NCBI Taxonomy" id="398"/>
    <lineage>
        <taxon>Bacteria</taxon>
        <taxon>Pseudomonadati</taxon>
        <taxon>Pseudomonadota</taxon>
        <taxon>Alphaproteobacteria</taxon>
        <taxon>Hyphomicrobiales</taxon>
        <taxon>Rhizobiaceae</taxon>
        <taxon>Rhizobium/Agrobacterium group</taxon>
        <taxon>Rhizobium</taxon>
    </lineage>
</organism>
<comment type="caution">
    <text evidence="2">The sequence shown here is derived from an EMBL/GenBank/DDBJ whole genome shotgun (WGS) entry which is preliminary data.</text>
</comment>
<evidence type="ECO:0000313" key="2">
    <source>
        <dbReference type="EMBL" id="KAA1177965.1"/>
    </source>
</evidence>
<protein>
    <submittedName>
        <fullName evidence="2">Uncharacterized protein</fullName>
    </submittedName>
</protein>
<dbReference type="RefSeq" id="WP_149636795.1">
    <property type="nucleotide sequence ID" value="NZ_VNIP01000011.1"/>
</dbReference>
<feature type="transmembrane region" description="Helical" evidence="1">
    <location>
        <begin position="31"/>
        <end position="52"/>
    </location>
</feature>
<sequence length="76" mass="8479">MYNLEAALIYQWHRKTLSEKDILQMSNPGEVVLRTMIGFAIFAVMILGLNLLASPNGERPQVAAAYQVQSVSADKR</sequence>
<dbReference type="EMBL" id="VNIP01000011">
    <property type="protein sequence ID" value="KAA1177965.1"/>
    <property type="molecule type" value="Genomic_DNA"/>
</dbReference>
<keyword evidence="1" id="KW-1133">Transmembrane helix</keyword>
<evidence type="ECO:0000256" key="1">
    <source>
        <dbReference type="SAM" id="Phobius"/>
    </source>
</evidence>
<dbReference type="AlphaFoldDB" id="A0A5B0VUZ0"/>
<name>A0A5B0VUZ0_RHITR</name>
<reference evidence="2 3" key="1">
    <citation type="submission" date="2019-07" db="EMBL/GenBank/DDBJ databases">
        <title>The Draft Genome Sequence of Rhizobium tropici SARCC-755 Associated with Superior Nodulation on Pigeonpea (Cajanus cajan (L.) Millsp.).</title>
        <authorList>
            <person name="Bopape F.L."/>
            <person name="Hassen A.I."/>
            <person name="Swanevelder Z.H."/>
            <person name="Gwata E.T."/>
        </authorList>
    </citation>
    <scope>NUCLEOTIDE SEQUENCE [LARGE SCALE GENOMIC DNA]</scope>
    <source>
        <strain evidence="2 3">SARCC-755</strain>
    </source>
</reference>
<evidence type="ECO:0000313" key="3">
    <source>
        <dbReference type="Proteomes" id="UP000323608"/>
    </source>
</evidence>
<dbReference type="Proteomes" id="UP000323608">
    <property type="component" value="Unassembled WGS sequence"/>
</dbReference>
<keyword evidence="1" id="KW-0812">Transmembrane</keyword>
<keyword evidence="1" id="KW-0472">Membrane</keyword>